<dbReference type="InterPro" id="IPR041078">
    <property type="entry name" value="Plavaka"/>
</dbReference>
<proteinExistence type="predicted"/>
<feature type="compositionally biased region" description="Basic and acidic residues" evidence="1">
    <location>
        <begin position="876"/>
        <end position="898"/>
    </location>
</feature>
<protein>
    <submittedName>
        <fullName evidence="2">Uncharacterized protein</fullName>
    </submittedName>
</protein>
<feature type="compositionally biased region" description="Low complexity" evidence="1">
    <location>
        <begin position="910"/>
        <end position="920"/>
    </location>
</feature>
<dbReference type="Pfam" id="PF18759">
    <property type="entry name" value="Plavaka"/>
    <property type="match status" value="1"/>
</dbReference>
<dbReference type="AlphaFoldDB" id="A0AAD7TE92"/>
<gene>
    <name evidence="2" type="ORF">ONZ51_g13391</name>
</gene>
<sequence>MRARPREAGDPPDLEYAIAPWGLYSDSTHLTSFSQASLWPLYGYPLAQSKYIRGQPTSFAAHHLAYIPSLPDTLQDIYRAIYGVPASAAMLTFLKRELMQAVLLLLMDDRFMYAYVHGLVLLCGDEIMRRLFIRFLIHSADYPEKMLLTCLRFFARCPCPRCRINKDKIVEMGTRNDLYRRNWVRQDDTDTIYRIKITRRWVLEDGLALTSKYIARVLDPLSLTPTRSAYSIRLREHGFNVYSLFAPDLMHEFELGVWKSIWIHLLRILYAVGEDAIQRLNERFRQTPAFGRSTIRRFGANVSNQGKLAARDYEARLQCFMPAYENLLVGPASRRDNSIVLDLGFDLATWHCLAKLREHTEISLAGLDAKTVDVGATVRAFAKKTCGEYVTVELPSKDSAARGRRTAHLNKNKNVRKRGAAATEAKRKYFNYTTYKFHAMRDYAPAIRAIAASDNFNTQVGELEHRHVKRFYARTNKVRAAFQIAQHMRRAEKLRIIKRRVDAARAAQEGAAPSATPTDPVPAEEPARSAAAVPQEPLPYTADPLARYHIAESQREWDDLSLWVATHAADPAFQVQDFVIDLRNHILSRLNVALPLGEEDYSITDRSRVVFVKNRIYWHRALRVNYTTYDRRRTQESINPRTHGDVLLLATNKNEGDHPYWYARIVKVFHVNVRLVGAYDEEPKRVDVLWARWFQYDQSTLSGFGAKRLPRITFVPPQCNADQFAFLDPADVVRGAHIIPAFAHGRTSCFLGPSNVRNNGSDLGIDMNMDTDFKYYYVNIFADRDMFMRFYGGGIGHQGLRLRSDTAFDEDPYHSDWQDIDEDDMDELDATVECEPLPREDVQEIHSEQDVLALVPELLSANGTLNPLLDDDIGREDDTHAEDGQHIDSEDEELNAHADEDDEPERAADDSAGNSAAAGDVLEEEDEDAEDEYAIEGYGQL</sequence>
<evidence type="ECO:0000313" key="2">
    <source>
        <dbReference type="EMBL" id="KAJ8453807.1"/>
    </source>
</evidence>
<dbReference type="Proteomes" id="UP001215151">
    <property type="component" value="Unassembled WGS sequence"/>
</dbReference>
<dbReference type="EMBL" id="JAPEVG010001155">
    <property type="protein sequence ID" value="KAJ8453807.1"/>
    <property type="molecule type" value="Genomic_DNA"/>
</dbReference>
<keyword evidence="3" id="KW-1185">Reference proteome</keyword>
<feature type="compositionally biased region" description="Acidic residues" evidence="1">
    <location>
        <begin position="921"/>
        <end position="934"/>
    </location>
</feature>
<evidence type="ECO:0000313" key="3">
    <source>
        <dbReference type="Proteomes" id="UP001215151"/>
    </source>
</evidence>
<feature type="region of interest" description="Disordered" evidence="1">
    <location>
        <begin position="869"/>
        <end position="941"/>
    </location>
</feature>
<name>A0AAD7TE92_9APHY</name>
<feature type="region of interest" description="Disordered" evidence="1">
    <location>
        <begin position="507"/>
        <end position="536"/>
    </location>
</feature>
<comment type="caution">
    <text evidence="2">The sequence shown here is derived from an EMBL/GenBank/DDBJ whole genome shotgun (WGS) entry which is preliminary data.</text>
</comment>
<reference evidence="2" key="1">
    <citation type="submission" date="2022-11" db="EMBL/GenBank/DDBJ databases">
        <title>Genome Sequence of Cubamyces cubensis.</title>
        <authorList>
            <person name="Buettner E."/>
        </authorList>
    </citation>
    <scope>NUCLEOTIDE SEQUENCE</scope>
    <source>
        <strain evidence="2">MPL-01</strain>
    </source>
</reference>
<organism evidence="2 3">
    <name type="scientific">Trametes cubensis</name>
    <dbReference type="NCBI Taxonomy" id="1111947"/>
    <lineage>
        <taxon>Eukaryota</taxon>
        <taxon>Fungi</taxon>
        <taxon>Dikarya</taxon>
        <taxon>Basidiomycota</taxon>
        <taxon>Agaricomycotina</taxon>
        <taxon>Agaricomycetes</taxon>
        <taxon>Polyporales</taxon>
        <taxon>Polyporaceae</taxon>
        <taxon>Trametes</taxon>
    </lineage>
</organism>
<evidence type="ECO:0000256" key="1">
    <source>
        <dbReference type="SAM" id="MobiDB-lite"/>
    </source>
</evidence>
<accession>A0AAD7TE92</accession>